<gene>
    <name evidence="3" type="ORF">EDC17_10299</name>
</gene>
<feature type="chain" id="PRO_5020508417" evidence="1">
    <location>
        <begin position="21"/>
        <end position="207"/>
    </location>
</feature>
<feature type="signal peptide" evidence="1">
    <location>
        <begin position="1"/>
        <end position="20"/>
    </location>
</feature>
<dbReference type="AlphaFoldDB" id="A0A4V2VU32"/>
<evidence type="ECO:0000313" key="3">
    <source>
        <dbReference type="EMBL" id="TCV11006.1"/>
    </source>
</evidence>
<evidence type="ECO:0000256" key="1">
    <source>
        <dbReference type="SAM" id="SignalP"/>
    </source>
</evidence>
<reference evidence="3 4" key="1">
    <citation type="submission" date="2019-03" db="EMBL/GenBank/DDBJ databases">
        <title>Genomic Encyclopedia of Type Strains, Phase IV (KMG-IV): sequencing the most valuable type-strain genomes for metagenomic binning, comparative biology and taxonomic classification.</title>
        <authorList>
            <person name="Goeker M."/>
        </authorList>
    </citation>
    <scope>NUCLEOTIDE SEQUENCE [LARGE SCALE GENOMIC DNA]</scope>
    <source>
        <strain evidence="3 4">DSM 22362</strain>
    </source>
</reference>
<sequence length="207" mass="21635">MKKNLLLLAAALGIATASYAQTSYGLKGGVTFPKLSLTGGSMSYTSDAATGFYLTGYADVPVASNFSFQPGISLQNKGGKFTTDEYIDFETDATSGTVNLMYIEVPLNFVYNIPAGPGNVFLGAGPYAAYGVSVKAKTGSLSESGSFNEMDLNAFDAGVNFLGGYRLSNGFLINAGYGLGLANMLKDVEGDVAMKNKVFSVGIGFQF</sequence>
<name>A0A4V2VU32_9SPHI</name>
<keyword evidence="4" id="KW-1185">Reference proteome</keyword>
<dbReference type="InterPro" id="IPR025665">
    <property type="entry name" value="Beta-barrel_OMP_2"/>
</dbReference>
<organism evidence="3 4">
    <name type="scientific">Sphingobacterium alimentarium</name>
    <dbReference type="NCBI Taxonomy" id="797292"/>
    <lineage>
        <taxon>Bacteria</taxon>
        <taxon>Pseudomonadati</taxon>
        <taxon>Bacteroidota</taxon>
        <taxon>Sphingobacteriia</taxon>
        <taxon>Sphingobacteriales</taxon>
        <taxon>Sphingobacteriaceae</taxon>
        <taxon>Sphingobacterium</taxon>
    </lineage>
</organism>
<accession>A0A4V2VU32</accession>
<dbReference type="EMBL" id="SMBZ01000029">
    <property type="protein sequence ID" value="TCV11006.1"/>
    <property type="molecule type" value="Genomic_DNA"/>
</dbReference>
<feature type="domain" description="Outer membrane protein beta-barrel" evidence="2">
    <location>
        <begin position="20"/>
        <end position="185"/>
    </location>
</feature>
<dbReference type="Pfam" id="PF13568">
    <property type="entry name" value="OMP_b-brl_2"/>
    <property type="match status" value="1"/>
</dbReference>
<protein>
    <submittedName>
        <fullName evidence="3">Outer membrane protein with beta-barrel domain</fullName>
    </submittedName>
</protein>
<dbReference type="RefSeq" id="WP_132778113.1">
    <property type="nucleotide sequence ID" value="NZ_SMBZ01000029.1"/>
</dbReference>
<evidence type="ECO:0000313" key="4">
    <source>
        <dbReference type="Proteomes" id="UP000295197"/>
    </source>
</evidence>
<dbReference type="Proteomes" id="UP000295197">
    <property type="component" value="Unassembled WGS sequence"/>
</dbReference>
<comment type="caution">
    <text evidence="3">The sequence shown here is derived from an EMBL/GenBank/DDBJ whole genome shotgun (WGS) entry which is preliminary data.</text>
</comment>
<keyword evidence="1" id="KW-0732">Signal</keyword>
<proteinExistence type="predicted"/>
<evidence type="ECO:0000259" key="2">
    <source>
        <dbReference type="Pfam" id="PF13568"/>
    </source>
</evidence>
<dbReference type="OrthoDB" id="1150878at2"/>